<feature type="compositionally biased region" description="Low complexity" evidence="1">
    <location>
        <begin position="143"/>
        <end position="156"/>
    </location>
</feature>
<protein>
    <submittedName>
        <fullName evidence="2">Coproporphyrin ferrochelatase</fullName>
        <ecNumber evidence="2">4.99.1.-</ecNumber>
    </submittedName>
</protein>
<feature type="compositionally biased region" description="Basic residues" evidence="1">
    <location>
        <begin position="75"/>
        <end position="86"/>
    </location>
</feature>
<evidence type="ECO:0000256" key="1">
    <source>
        <dbReference type="SAM" id="MobiDB-lite"/>
    </source>
</evidence>
<dbReference type="AlphaFoldDB" id="A0A6J4N3F5"/>
<feature type="non-terminal residue" evidence="2">
    <location>
        <position position="1"/>
    </location>
</feature>
<organism evidence="2">
    <name type="scientific">uncultured Nocardioides sp</name>
    <dbReference type="NCBI Taxonomy" id="198441"/>
    <lineage>
        <taxon>Bacteria</taxon>
        <taxon>Bacillati</taxon>
        <taxon>Actinomycetota</taxon>
        <taxon>Actinomycetes</taxon>
        <taxon>Propionibacteriales</taxon>
        <taxon>Nocardioidaceae</taxon>
        <taxon>Nocardioides</taxon>
        <taxon>environmental samples</taxon>
    </lineage>
</organism>
<accession>A0A6J4N3F5</accession>
<feature type="non-terminal residue" evidence="2">
    <location>
        <position position="374"/>
    </location>
</feature>
<feature type="compositionally biased region" description="Basic residues" evidence="1">
    <location>
        <begin position="281"/>
        <end position="296"/>
    </location>
</feature>
<feature type="region of interest" description="Disordered" evidence="1">
    <location>
        <begin position="1"/>
        <end position="374"/>
    </location>
</feature>
<gene>
    <name evidence="2" type="ORF">AVDCRST_MAG32-906</name>
</gene>
<feature type="compositionally biased region" description="Gly residues" evidence="1">
    <location>
        <begin position="327"/>
        <end position="341"/>
    </location>
</feature>
<keyword evidence="2" id="KW-0456">Lyase</keyword>
<dbReference type="EMBL" id="CADCUM010000036">
    <property type="protein sequence ID" value="CAA9373153.1"/>
    <property type="molecule type" value="Genomic_DNA"/>
</dbReference>
<evidence type="ECO:0000313" key="2">
    <source>
        <dbReference type="EMBL" id="CAA9373153.1"/>
    </source>
</evidence>
<feature type="compositionally biased region" description="Low complexity" evidence="1">
    <location>
        <begin position="87"/>
        <end position="96"/>
    </location>
</feature>
<feature type="compositionally biased region" description="Basic and acidic residues" evidence="1">
    <location>
        <begin position="305"/>
        <end position="322"/>
    </location>
</feature>
<sequence>ESRRCPRRDAVRRPAAALLRRPREGRGRGAVPGERHPGPGDPAGAPRGGGRALLPAGRPQSHQRPEQGPAGGAPRRPRGGGHRHPRLLGQPQLGPLPHRRPARDGRGRGDPGGGLRHVGVLVVLLLPAVPREPRRRRGGGRGCAAARPAAPVLQPPGVRRAGGRCHPRRAGGAARGDPRPRAPGLRHPLGAGADGRDQRTAGVLGPAPAPGVRHPAPQRRGGGHRSRAPGHRPRPPPRPRLLLPLGRPADPLARARRQRPPRGPGGGGDRRRRPGADRVRLRPHGGHLRPRHRGPRHGTTAGTARDARGDPRRGPALRRDGARPPAGAGGLGAGRGAGPPGGRRHACVARGLCGGVLPQPPHARAPRPLRRRRV</sequence>
<dbReference type="EC" id="4.99.1.-" evidence="2"/>
<feature type="compositionally biased region" description="Basic residues" evidence="1">
    <location>
        <begin position="364"/>
        <end position="374"/>
    </location>
</feature>
<feature type="compositionally biased region" description="Low complexity" evidence="1">
    <location>
        <begin position="117"/>
        <end position="129"/>
    </location>
</feature>
<proteinExistence type="predicted"/>
<name>A0A6J4N3F5_9ACTN</name>
<feature type="compositionally biased region" description="Basic and acidic residues" evidence="1">
    <location>
        <begin position="21"/>
        <end position="38"/>
    </location>
</feature>
<dbReference type="GO" id="GO:0016829">
    <property type="term" value="F:lyase activity"/>
    <property type="evidence" value="ECO:0007669"/>
    <property type="project" value="UniProtKB-KW"/>
</dbReference>
<feature type="compositionally biased region" description="Basic residues" evidence="1">
    <location>
        <begin position="221"/>
        <end position="237"/>
    </location>
</feature>
<reference evidence="2" key="1">
    <citation type="submission" date="2020-02" db="EMBL/GenBank/DDBJ databases">
        <authorList>
            <person name="Meier V. D."/>
        </authorList>
    </citation>
    <scope>NUCLEOTIDE SEQUENCE</scope>
    <source>
        <strain evidence="2">AVDCRST_MAG32</strain>
    </source>
</reference>
<feature type="compositionally biased region" description="Low complexity" evidence="1">
    <location>
        <begin position="240"/>
        <end position="252"/>
    </location>
</feature>